<evidence type="ECO:0008006" key="3">
    <source>
        <dbReference type="Google" id="ProtNLM"/>
    </source>
</evidence>
<sequence length="425" mass="48128">MGFWSSMGSRLSSFVSSAVSVASRAWDSVKETAARTVSWMADKAETFVGSVKKVWDKVKPIINNVIRPIVQTAAKLATKVLPQFPWIGGALNALDRALGLLVEWDKSDLAKRISKAIEWAIKKAKALKDIFLTPEEMEEARRHEEALREARSQMRGEAALAIDLASLITHYAQLSTRIQDVLENIQINDFDHYLRLRAAQKLLKETEQRLTRAQDINVITNDDLFLIETGSELLKPNPQLSDSATQRLNDVVMARFGQKLLPFVFEEMIMAWGYNLQAMENEWKSLSEALSKEEVLLRRLKIGERLGDLSPEEAQMLSALEARLPAQQSEMENKRKRTNEMRNYVFAAEGFLQLLEKEPGDFIAEGRDYLLEDSNAAGMIIIDCAQYGKTWEQLTFDEQSLIIDFANIFEEASRARAQKLVEVAA</sequence>
<evidence type="ECO:0000313" key="1">
    <source>
        <dbReference type="EMBL" id="MER0126539.1"/>
    </source>
</evidence>
<protein>
    <recommendedName>
        <fullName evidence="3">Phage tail tape measure protein</fullName>
    </recommendedName>
</protein>
<dbReference type="RefSeq" id="WP_125454189.1">
    <property type="nucleotide sequence ID" value="NZ_BMKJ01000001.1"/>
</dbReference>
<name>A0ABV1PNW5_9ENTR</name>
<organism evidence="1 2">
    <name type="scientific">Franconibacter daqui</name>
    <dbReference type="NCBI Taxonomy" id="2047724"/>
    <lineage>
        <taxon>Bacteria</taxon>
        <taxon>Pseudomonadati</taxon>
        <taxon>Pseudomonadota</taxon>
        <taxon>Gammaproteobacteria</taxon>
        <taxon>Enterobacterales</taxon>
        <taxon>Enterobacteriaceae</taxon>
        <taxon>Franconibacter</taxon>
    </lineage>
</organism>
<dbReference type="Proteomes" id="UP001447374">
    <property type="component" value="Unassembled WGS sequence"/>
</dbReference>
<gene>
    <name evidence="1" type="ORF">ABQG75_12425</name>
</gene>
<evidence type="ECO:0000313" key="2">
    <source>
        <dbReference type="Proteomes" id="UP001447374"/>
    </source>
</evidence>
<reference evidence="1 2" key="1">
    <citation type="submission" date="2024-06" db="EMBL/GenBank/DDBJ databases">
        <title>Fanconibacter daqui strain Q02 whole shotgun sequencing project.</title>
        <authorList>
            <person name="Rodrigues J.W.A."/>
            <person name="Viana L.C."/>
            <person name="Vieira E.C."/>
            <person name="Souza F.O.L."/>
            <person name="Alegria O.C."/>
            <person name="Patroca S."/>
            <person name="Cruz A.C.R."/>
            <person name="Nunes A.R.C."/>
        </authorList>
    </citation>
    <scope>NUCLEOTIDE SEQUENCE [LARGE SCALE GENOMIC DNA]</scope>
    <source>
        <strain evidence="1 2">Q02</strain>
    </source>
</reference>
<comment type="caution">
    <text evidence="1">The sequence shown here is derived from an EMBL/GenBank/DDBJ whole genome shotgun (WGS) entry which is preliminary data.</text>
</comment>
<proteinExistence type="predicted"/>
<accession>A0ABV1PNW5</accession>
<keyword evidence="2" id="KW-1185">Reference proteome</keyword>
<dbReference type="EMBL" id="JBEHGX010000006">
    <property type="protein sequence ID" value="MER0126539.1"/>
    <property type="molecule type" value="Genomic_DNA"/>
</dbReference>